<reference evidence="2 3" key="1">
    <citation type="submission" date="2018-07" db="EMBL/GenBank/DDBJ databases">
        <authorList>
            <person name="Peeters C."/>
        </authorList>
    </citation>
    <scope>NUCLEOTIDE SEQUENCE [LARGE SCALE GENOMIC DNA]</scope>
    <source>
        <strain evidence="2 3">LMG 3411</strain>
    </source>
</reference>
<feature type="domain" description="HTH araC/xylS-type" evidence="1">
    <location>
        <begin position="225"/>
        <end position="301"/>
    </location>
</feature>
<keyword evidence="3" id="KW-1185">Reference proteome</keyword>
<dbReference type="InterPro" id="IPR018060">
    <property type="entry name" value="HTH_AraC"/>
</dbReference>
<accession>A0A446CXQ4</accession>
<dbReference type="Gene3D" id="1.10.10.60">
    <property type="entry name" value="Homeodomain-like"/>
    <property type="match status" value="1"/>
</dbReference>
<organism evidence="2 3">
    <name type="scientific">Achromobacter agilis</name>
    <dbReference type="NCBI Taxonomy" id="1353888"/>
    <lineage>
        <taxon>Bacteria</taxon>
        <taxon>Pseudomonadati</taxon>
        <taxon>Pseudomonadota</taxon>
        <taxon>Betaproteobacteria</taxon>
        <taxon>Burkholderiales</taxon>
        <taxon>Alcaligenaceae</taxon>
        <taxon>Achromobacter</taxon>
    </lineage>
</organism>
<dbReference type="AlphaFoldDB" id="A0A446CXQ4"/>
<evidence type="ECO:0000313" key="3">
    <source>
        <dbReference type="Proteomes" id="UP000289184"/>
    </source>
</evidence>
<evidence type="ECO:0000313" key="2">
    <source>
        <dbReference type="EMBL" id="SSW72617.1"/>
    </source>
</evidence>
<dbReference type="Proteomes" id="UP000289184">
    <property type="component" value="Unassembled WGS sequence"/>
</dbReference>
<protein>
    <recommendedName>
        <fullName evidence="1">HTH araC/xylS-type domain-containing protein</fullName>
    </recommendedName>
</protein>
<dbReference type="GO" id="GO:0003700">
    <property type="term" value="F:DNA-binding transcription factor activity"/>
    <property type="evidence" value="ECO:0007669"/>
    <property type="project" value="InterPro"/>
</dbReference>
<dbReference type="GO" id="GO:0043565">
    <property type="term" value="F:sequence-specific DNA binding"/>
    <property type="evidence" value="ECO:0007669"/>
    <property type="project" value="InterPro"/>
</dbReference>
<sequence length="303" mass="33241">MELHRFESFGQFENAVVNVDLKVRLLGTKDGRWRLGHTDVGGITVQQGMETVPNLCEASGWPTHLMFLLSPGRPSATWLNGVPFADGKVGVLAPRRGFVFRAAGPNEWTTIALPLASWLLNADNEAGRILRGWTRSTQMLDATPSAIETLKHAALIASAPCTPTATGRLLIENAIVALVHSRRQRSAAIGRPGVSPHALCDATLDLFDLMDGTASDAERLDGLPLGRRSLRSFFHNCFGLGPVQYLHLRRLHAIHWALLNAARGNASIAETFELHGYAYSSYALGQYRRIFGEAPSATRERRR</sequence>
<dbReference type="SMART" id="SM00342">
    <property type="entry name" value="HTH_ARAC"/>
    <property type="match status" value="1"/>
</dbReference>
<dbReference type="PROSITE" id="PS01124">
    <property type="entry name" value="HTH_ARAC_FAMILY_2"/>
    <property type="match status" value="1"/>
</dbReference>
<dbReference type="Pfam" id="PF12833">
    <property type="entry name" value="HTH_18"/>
    <property type="match status" value="1"/>
</dbReference>
<name>A0A446CXQ4_9BURK</name>
<proteinExistence type="predicted"/>
<evidence type="ECO:0000259" key="1">
    <source>
        <dbReference type="PROSITE" id="PS01124"/>
    </source>
</evidence>
<gene>
    <name evidence="2" type="ORF">AGI3411_05666</name>
</gene>
<dbReference type="EMBL" id="UFQB01000038">
    <property type="protein sequence ID" value="SSW72617.1"/>
    <property type="molecule type" value="Genomic_DNA"/>
</dbReference>